<feature type="domain" description="Protein kinase" evidence="15">
    <location>
        <begin position="395"/>
        <end position="674"/>
    </location>
</feature>
<comment type="caution">
    <text evidence="18">The sequence shown here is derived from an EMBL/GenBank/DDBJ whole genome shotgun (WGS) entry which is preliminary data.</text>
</comment>
<evidence type="ECO:0000256" key="5">
    <source>
        <dbReference type="ARBA" id="ARBA00022679"/>
    </source>
</evidence>
<protein>
    <recommendedName>
        <fullName evidence="20">cGMP-dependent protein kinase</fullName>
    </recommendedName>
</protein>
<evidence type="ECO:0000256" key="6">
    <source>
        <dbReference type="ARBA" id="ARBA00022741"/>
    </source>
</evidence>
<feature type="region of interest" description="Disordered" evidence="14">
    <location>
        <begin position="58"/>
        <end position="105"/>
    </location>
</feature>
<dbReference type="Pfam" id="PF00069">
    <property type="entry name" value="Pkinase"/>
    <property type="match status" value="1"/>
</dbReference>
<keyword evidence="19" id="KW-1185">Reference proteome</keyword>
<accession>A0ABD3P2L8</accession>
<evidence type="ECO:0000256" key="11">
    <source>
        <dbReference type="ARBA" id="ARBA00047462"/>
    </source>
</evidence>
<dbReference type="Gene3D" id="2.60.120.10">
    <property type="entry name" value="Jelly Rolls"/>
    <property type="match status" value="1"/>
</dbReference>
<dbReference type="CDD" id="cd05123">
    <property type="entry name" value="STKc_AGC"/>
    <property type="match status" value="1"/>
</dbReference>
<proteinExistence type="inferred from homology"/>
<feature type="region of interest" description="Disordered" evidence="14">
    <location>
        <begin position="1"/>
        <end position="37"/>
    </location>
</feature>
<evidence type="ECO:0000256" key="1">
    <source>
        <dbReference type="ARBA" id="ARBA00006352"/>
    </source>
</evidence>
<dbReference type="Pfam" id="PF00027">
    <property type="entry name" value="cNMP_binding"/>
    <property type="match status" value="1"/>
</dbReference>
<evidence type="ECO:0000259" key="17">
    <source>
        <dbReference type="PROSITE" id="PS51285"/>
    </source>
</evidence>
<feature type="compositionally biased region" description="Low complexity" evidence="14">
    <location>
        <begin position="79"/>
        <end position="98"/>
    </location>
</feature>
<dbReference type="SMART" id="SM00100">
    <property type="entry name" value="cNMP"/>
    <property type="match status" value="1"/>
</dbReference>
<dbReference type="GO" id="GO:0005524">
    <property type="term" value="F:ATP binding"/>
    <property type="evidence" value="ECO:0007669"/>
    <property type="project" value="UniProtKB-KW"/>
</dbReference>
<dbReference type="InterPro" id="IPR000719">
    <property type="entry name" value="Prot_kinase_dom"/>
</dbReference>
<dbReference type="EMBL" id="JALLAZ020001013">
    <property type="protein sequence ID" value="KAL3782499.1"/>
    <property type="molecule type" value="Genomic_DNA"/>
</dbReference>
<dbReference type="SMART" id="SM00220">
    <property type="entry name" value="S_TKc"/>
    <property type="match status" value="1"/>
</dbReference>
<evidence type="ECO:0000256" key="8">
    <source>
        <dbReference type="ARBA" id="ARBA00022840"/>
    </source>
</evidence>
<dbReference type="PROSITE" id="PS00108">
    <property type="entry name" value="PROTEIN_KINASE_ST"/>
    <property type="match status" value="1"/>
</dbReference>
<dbReference type="SUPFAM" id="SSF51206">
    <property type="entry name" value="cAMP-binding domain-like"/>
    <property type="match status" value="1"/>
</dbReference>
<reference evidence="18 19" key="1">
    <citation type="submission" date="2024-10" db="EMBL/GenBank/DDBJ databases">
        <title>Updated reference genomes for cyclostephanoid diatoms.</title>
        <authorList>
            <person name="Roberts W.R."/>
            <person name="Alverson A.J."/>
        </authorList>
    </citation>
    <scope>NUCLEOTIDE SEQUENCE [LARGE SCALE GENOMIC DNA]</scope>
    <source>
        <strain evidence="18 19">AJA276-08</strain>
    </source>
</reference>
<dbReference type="Gene3D" id="3.30.200.20">
    <property type="entry name" value="Phosphorylase Kinase, domain 1"/>
    <property type="match status" value="1"/>
</dbReference>
<evidence type="ECO:0000256" key="4">
    <source>
        <dbReference type="ARBA" id="ARBA00022553"/>
    </source>
</evidence>
<dbReference type="PANTHER" id="PTHR24353">
    <property type="entry name" value="CYCLIC NUCLEOTIDE-DEPENDENT PROTEIN KINASE"/>
    <property type="match status" value="1"/>
</dbReference>
<keyword evidence="5" id="KW-0808">Transferase</keyword>
<gene>
    <name evidence="18" type="ORF">ACHAW5_011107</name>
</gene>
<feature type="domain" description="AGC-kinase C-terminal" evidence="17">
    <location>
        <begin position="675"/>
        <end position="727"/>
    </location>
</feature>
<evidence type="ECO:0000256" key="7">
    <source>
        <dbReference type="ARBA" id="ARBA00022777"/>
    </source>
</evidence>
<dbReference type="PANTHER" id="PTHR24353:SF143">
    <property type="entry name" value="PROTEIN KINASE DOMAIN-CONTAINING PROTEIN"/>
    <property type="match status" value="1"/>
</dbReference>
<feature type="domain" description="Cyclic nucleotide-binding" evidence="16">
    <location>
        <begin position="237"/>
        <end position="340"/>
    </location>
</feature>
<keyword evidence="6" id="KW-0547">Nucleotide-binding</keyword>
<keyword evidence="7" id="KW-0418">Kinase</keyword>
<dbReference type="InterPro" id="IPR000595">
    <property type="entry name" value="cNMP-bd_dom"/>
</dbReference>
<dbReference type="Gene3D" id="1.10.510.10">
    <property type="entry name" value="Transferase(Phosphotransferase) domain 1"/>
    <property type="match status" value="1"/>
</dbReference>
<evidence type="ECO:0000259" key="15">
    <source>
        <dbReference type="PROSITE" id="PS50011"/>
    </source>
</evidence>
<evidence type="ECO:0000256" key="12">
    <source>
        <dbReference type="ARBA" id="ARBA00047899"/>
    </source>
</evidence>
<evidence type="ECO:0000256" key="3">
    <source>
        <dbReference type="ARBA" id="ARBA00022535"/>
    </source>
</evidence>
<evidence type="ECO:0000256" key="10">
    <source>
        <dbReference type="ARBA" id="ARBA00047298"/>
    </source>
</evidence>
<dbReference type="PROSITE" id="PS51285">
    <property type="entry name" value="AGC_KINASE_CTER"/>
    <property type="match status" value="1"/>
</dbReference>
<dbReference type="PROSITE" id="PS50011">
    <property type="entry name" value="PROTEIN_KINASE_DOM"/>
    <property type="match status" value="1"/>
</dbReference>
<keyword evidence="4" id="KW-0597">Phosphoprotein</keyword>
<feature type="compositionally biased region" description="Basic and acidic residues" evidence="14">
    <location>
        <begin position="11"/>
        <end position="26"/>
    </location>
</feature>
<dbReference type="AlphaFoldDB" id="A0ABD3P2L8"/>
<evidence type="ECO:0000313" key="19">
    <source>
        <dbReference type="Proteomes" id="UP001530315"/>
    </source>
</evidence>
<dbReference type="GO" id="GO:0007010">
    <property type="term" value="P:cytoskeleton organization"/>
    <property type="evidence" value="ECO:0007669"/>
    <property type="project" value="UniProtKB-ARBA"/>
</dbReference>
<evidence type="ECO:0000256" key="9">
    <source>
        <dbReference type="ARBA" id="ARBA00022992"/>
    </source>
</evidence>
<dbReference type="GO" id="GO:0030553">
    <property type="term" value="F:cGMP binding"/>
    <property type="evidence" value="ECO:0007669"/>
    <property type="project" value="UniProtKB-KW"/>
</dbReference>
<evidence type="ECO:0000256" key="14">
    <source>
        <dbReference type="SAM" id="MobiDB-lite"/>
    </source>
</evidence>
<dbReference type="InterPro" id="IPR008271">
    <property type="entry name" value="Ser/Thr_kinase_AS"/>
</dbReference>
<dbReference type="Proteomes" id="UP001530315">
    <property type="component" value="Unassembled WGS sequence"/>
</dbReference>
<dbReference type="InterPro" id="IPR011009">
    <property type="entry name" value="Kinase-like_dom_sf"/>
</dbReference>
<dbReference type="PROSITE" id="PS50042">
    <property type="entry name" value="CNMP_BINDING_3"/>
    <property type="match status" value="1"/>
</dbReference>
<evidence type="ECO:0000259" key="16">
    <source>
        <dbReference type="PROSITE" id="PS50042"/>
    </source>
</evidence>
<dbReference type="GO" id="GO:0004692">
    <property type="term" value="F:cGMP-dependent protein kinase activity"/>
    <property type="evidence" value="ECO:0007669"/>
    <property type="project" value="UniProtKB-EC"/>
</dbReference>
<dbReference type="CDD" id="cd00038">
    <property type="entry name" value="CAP_ED"/>
    <property type="match status" value="1"/>
</dbReference>
<comment type="catalytic activity">
    <reaction evidence="13">
        <text>L-seryl-[protein] + ATP = O-phospho-L-seryl-[protein] + ADP + H(+)</text>
        <dbReference type="Rhea" id="RHEA:17989"/>
        <dbReference type="Rhea" id="RHEA-COMP:9863"/>
        <dbReference type="Rhea" id="RHEA-COMP:11604"/>
        <dbReference type="ChEBI" id="CHEBI:15378"/>
        <dbReference type="ChEBI" id="CHEBI:29999"/>
        <dbReference type="ChEBI" id="CHEBI:30616"/>
        <dbReference type="ChEBI" id="CHEBI:83421"/>
        <dbReference type="ChEBI" id="CHEBI:456216"/>
        <dbReference type="EC" id="2.7.11.1"/>
    </reaction>
</comment>
<name>A0ABD3P2L8_9STRA</name>
<evidence type="ECO:0008006" key="20">
    <source>
        <dbReference type="Google" id="ProtNLM"/>
    </source>
</evidence>
<keyword evidence="3" id="KW-0140">cGMP</keyword>
<dbReference type="InterPro" id="IPR000961">
    <property type="entry name" value="AGC-kinase_C"/>
</dbReference>
<evidence type="ECO:0000313" key="18">
    <source>
        <dbReference type="EMBL" id="KAL3782499.1"/>
    </source>
</evidence>
<comment type="catalytic activity">
    <reaction evidence="11">
        <text>L-seryl-[protein] + ATP = O-phospho-L-seryl-[protein] + ADP + H(+)</text>
        <dbReference type="Rhea" id="RHEA:17989"/>
        <dbReference type="Rhea" id="RHEA-COMP:9863"/>
        <dbReference type="Rhea" id="RHEA-COMP:11604"/>
        <dbReference type="ChEBI" id="CHEBI:15378"/>
        <dbReference type="ChEBI" id="CHEBI:29999"/>
        <dbReference type="ChEBI" id="CHEBI:30616"/>
        <dbReference type="ChEBI" id="CHEBI:83421"/>
        <dbReference type="ChEBI" id="CHEBI:456216"/>
        <dbReference type="EC" id="2.7.11.12"/>
    </reaction>
</comment>
<comment type="catalytic activity">
    <reaction evidence="10">
        <text>L-threonyl-[protein] + ATP = O-phospho-L-threonyl-[protein] + ADP + H(+)</text>
        <dbReference type="Rhea" id="RHEA:46608"/>
        <dbReference type="Rhea" id="RHEA-COMP:11060"/>
        <dbReference type="Rhea" id="RHEA-COMP:11605"/>
        <dbReference type="ChEBI" id="CHEBI:15378"/>
        <dbReference type="ChEBI" id="CHEBI:30013"/>
        <dbReference type="ChEBI" id="CHEBI:30616"/>
        <dbReference type="ChEBI" id="CHEBI:61977"/>
        <dbReference type="ChEBI" id="CHEBI:456216"/>
        <dbReference type="EC" id="2.7.11.12"/>
    </reaction>
</comment>
<feature type="region of interest" description="Disordered" evidence="14">
    <location>
        <begin position="135"/>
        <end position="157"/>
    </location>
</feature>
<dbReference type="SUPFAM" id="SSF56112">
    <property type="entry name" value="Protein kinase-like (PK-like)"/>
    <property type="match status" value="1"/>
</dbReference>
<dbReference type="InterPro" id="IPR018490">
    <property type="entry name" value="cNMP-bd_dom_sf"/>
</dbReference>
<dbReference type="InterPro" id="IPR045270">
    <property type="entry name" value="STKc_AGC"/>
</dbReference>
<keyword evidence="8" id="KW-0067">ATP-binding</keyword>
<sequence>MRLYIETPESASKDKGVDEVVVDKSMPKGPIPDTDILSDHNVKNDAVMYVTTPIKSGFPQPSFEDLSVDSMPNEGPGNDSDSIISFITDSSSGSSDYHLSPDDEPAVDEAIADERAPDEPETIVQEVDAMQSPIRKSKMRSVDVHSPMKHVASAEKVRRNSDSMLEDAFVANKLKRRLASRRDQAQNRRTIAYTGLSDFIMKSIMEGSLDAISAVMPTDESLSNAANTAFQSCMAGYFDNLKDEILIQKLKNLFMDSLERAEFQQDEYICKQNEKIEKLFVIEEGMVQLSCGEQVAGTAGMGSILGELSLVYGIPAPSDIKCITPCVILWAMDTLGYRRIQAAVAKESLKSSSIEMSTAPRESQIQSVRRRCSSFLDLQEKSKHSDENIIPFEQLEKVAIIGKGAFGSVYIVENKKSASDAVRYYSLKCMSKSSIEQRGNVKRVLIEKHALQTSASSHFIISLYGTYQDKDSIYFLTDFLQGGNLIGHMINTDILPHEECVFFSANIVSGLRFLHSRGFVHRDIKPENCLIGRDGYLKLCDLGMAKRLPCTVQLPSGGTEVVTLAFTMCGTPEFIAPEFVLSTGYDKGIDWWALGCIVVEMYSGRSPFEFDGDLKKTFKQVCLIGMGRESFSPPEELQQPGLEDALDFVQQLLTKASERLGRDCSRRVKDHRYFSEVDFEQLGKKLLKPPYVPTFLNASDASHFNVTPEDEERIEPYTGSNSIFKDF</sequence>
<comment type="similarity">
    <text evidence="1">Belongs to the protein kinase superfamily. AGC Ser/Thr protein kinase family. cGMP subfamily.</text>
</comment>
<comment type="catalytic activity">
    <reaction evidence="12">
        <text>L-threonyl-[protein] + ATP = O-phospho-L-threonyl-[protein] + ADP + H(+)</text>
        <dbReference type="Rhea" id="RHEA:46608"/>
        <dbReference type="Rhea" id="RHEA-COMP:11060"/>
        <dbReference type="Rhea" id="RHEA-COMP:11605"/>
        <dbReference type="ChEBI" id="CHEBI:15378"/>
        <dbReference type="ChEBI" id="CHEBI:30013"/>
        <dbReference type="ChEBI" id="CHEBI:30616"/>
        <dbReference type="ChEBI" id="CHEBI:61977"/>
        <dbReference type="ChEBI" id="CHEBI:456216"/>
        <dbReference type="EC" id="2.7.11.1"/>
    </reaction>
</comment>
<dbReference type="FunFam" id="1.10.510.10:FF:000024">
    <property type="entry name" value="Probable serine/threonine-protein kinase cot-1"/>
    <property type="match status" value="1"/>
</dbReference>
<dbReference type="InterPro" id="IPR014710">
    <property type="entry name" value="RmlC-like_jellyroll"/>
</dbReference>
<keyword evidence="2" id="KW-0723">Serine/threonine-protein kinase</keyword>
<evidence type="ECO:0000256" key="2">
    <source>
        <dbReference type="ARBA" id="ARBA00022527"/>
    </source>
</evidence>
<organism evidence="18 19">
    <name type="scientific">Stephanodiscus triporus</name>
    <dbReference type="NCBI Taxonomy" id="2934178"/>
    <lineage>
        <taxon>Eukaryota</taxon>
        <taxon>Sar</taxon>
        <taxon>Stramenopiles</taxon>
        <taxon>Ochrophyta</taxon>
        <taxon>Bacillariophyta</taxon>
        <taxon>Coscinodiscophyceae</taxon>
        <taxon>Thalassiosirophycidae</taxon>
        <taxon>Stephanodiscales</taxon>
        <taxon>Stephanodiscaceae</taxon>
        <taxon>Stephanodiscus</taxon>
    </lineage>
</organism>
<evidence type="ECO:0000256" key="13">
    <source>
        <dbReference type="ARBA" id="ARBA00048679"/>
    </source>
</evidence>
<keyword evidence="9" id="KW-0142">cGMP-binding</keyword>